<reference evidence="1 2" key="1">
    <citation type="journal article" date="2024" name="G3 (Bethesda)">
        <title>Genome assembly of Hibiscus sabdariffa L. provides insights into metabolisms of medicinal natural products.</title>
        <authorList>
            <person name="Kim T."/>
        </authorList>
    </citation>
    <scope>NUCLEOTIDE SEQUENCE [LARGE SCALE GENOMIC DNA]</scope>
    <source>
        <strain evidence="1">TK-2024</strain>
        <tissue evidence="1">Old leaves</tissue>
    </source>
</reference>
<evidence type="ECO:0000313" key="2">
    <source>
        <dbReference type="Proteomes" id="UP001396334"/>
    </source>
</evidence>
<dbReference type="EMBL" id="JBBPBN010000035">
    <property type="protein sequence ID" value="KAK9001937.1"/>
    <property type="molecule type" value="Genomic_DNA"/>
</dbReference>
<sequence>MKEVIVDKNLGDTYGGNSRVDNGLADTVAKSIEKSGEVIQHVSVEVVMSQEANLQQVPEQLSCFVDIHDDHIHIVGFEETGSNQMVVGVQAHDPGGFQ</sequence>
<dbReference type="Proteomes" id="UP001396334">
    <property type="component" value="Unassembled WGS sequence"/>
</dbReference>
<comment type="caution">
    <text evidence="1">The sequence shown here is derived from an EMBL/GenBank/DDBJ whole genome shotgun (WGS) entry which is preliminary data.</text>
</comment>
<accession>A0ABR2QMP8</accession>
<evidence type="ECO:0000313" key="1">
    <source>
        <dbReference type="EMBL" id="KAK9001937.1"/>
    </source>
</evidence>
<proteinExistence type="predicted"/>
<keyword evidence="2" id="KW-1185">Reference proteome</keyword>
<protein>
    <submittedName>
        <fullName evidence="1">Uncharacterized protein</fullName>
    </submittedName>
</protein>
<organism evidence="1 2">
    <name type="scientific">Hibiscus sabdariffa</name>
    <name type="common">roselle</name>
    <dbReference type="NCBI Taxonomy" id="183260"/>
    <lineage>
        <taxon>Eukaryota</taxon>
        <taxon>Viridiplantae</taxon>
        <taxon>Streptophyta</taxon>
        <taxon>Embryophyta</taxon>
        <taxon>Tracheophyta</taxon>
        <taxon>Spermatophyta</taxon>
        <taxon>Magnoliopsida</taxon>
        <taxon>eudicotyledons</taxon>
        <taxon>Gunneridae</taxon>
        <taxon>Pentapetalae</taxon>
        <taxon>rosids</taxon>
        <taxon>malvids</taxon>
        <taxon>Malvales</taxon>
        <taxon>Malvaceae</taxon>
        <taxon>Malvoideae</taxon>
        <taxon>Hibiscus</taxon>
    </lineage>
</organism>
<gene>
    <name evidence="1" type="ORF">V6N11_024632</name>
</gene>
<name>A0ABR2QMP8_9ROSI</name>